<keyword evidence="2" id="KW-1185">Reference proteome</keyword>
<dbReference type="AlphaFoldDB" id="A0A9Q8WFP3"/>
<dbReference type="EMBL" id="CP019475">
    <property type="protein sequence ID" value="UQC81546.1"/>
    <property type="molecule type" value="Genomic_DNA"/>
</dbReference>
<protein>
    <submittedName>
        <fullName evidence="1">Uncharacterized protein</fullName>
    </submittedName>
</protein>
<gene>
    <name evidence="1" type="ORF">CLUP02_07032</name>
</gene>
<accession>A0A9Q8WFP3</accession>
<sequence>MIRYQFQVGDSPRLVGASKETIEGSLQAR</sequence>
<dbReference type="GeneID" id="73341039"/>
<proteinExistence type="predicted"/>
<organism evidence="1 2">
    <name type="scientific">Colletotrichum lupini</name>
    <dbReference type="NCBI Taxonomy" id="145971"/>
    <lineage>
        <taxon>Eukaryota</taxon>
        <taxon>Fungi</taxon>
        <taxon>Dikarya</taxon>
        <taxon>Ascomycota</taxon>
        <taxon>Pezizomycotina</taxon>
        <taxon>Sordariomycetes</taxon>
        <taxon>Hypocreomycetidae</taxon>
        <taxon>Glomerellales</taxon>
        <taxon>Glomerellaceae</taxon>
        <taxon>Colletotrichum</taxon>
        <taxon>Colletotrichum acutatum species complex</taxon>
    </lineage>
</organism>
<name>A0A9Q8WFP3_9PEZI</name>
<dbReference type="KEGG" id="clup:CLUP02_07032"/>
<dbReference type="Proteomes" id="UP000830671">
    <property type="component" value="Chromosome 3"/>
</dbReference>
<reference evidence="1" key="1">
    <citation type="journal article" date="2021" name="Mol. Plant Microbe Interact.">
        <title>Complete Genome Sequence of the Plant-Pathogenic Fungus Colletotrichum lupini.</title>
        <authorList>
            <person name="Baroncelli R."/>
            <person name="Pensec F."/>
            <person name="Da Lio D."/>
            <person name="Boufleur T."/>
            <person name="Vicente I."/>
            <person name="Sarrocco S."/>
            <person name="Picot A."/>
            <person name="Baraldi E."/>
            <person name="Sukno S."/>
            <person name="Thon M."/>
            <person name="Le Floch G."/>
        </authorList>
    </citation>
    <scope>NUCLEOTIDE SEQUENCE</scope>
    <source>
        <strain evidence="1">IMI 504893</strain>
    </source>
</reference>
<dbReference type="RefSeq" id="XP_049143172.1">
    <property type="nucleotide sequence ID" value="XM_049286029.1"/>
</dbReference>
<evidence type="ECO:0000313" key="1">
    <source>
        <dbReference type="EMBL" id="UQC81546.1"/>
    </source>
</evidence>
<evidence type="ECO:0000313" key="2">
    <source>
        <dbReference type="Proteomes" id="UP000830671"/>
    </source>
</evidence>